<dbReference type="GO" id="GO:0035888">
    <property type="term" value="F:isoguanine deaminase activity"/>
    <property type="evidence" value="ECO:0007669"/>
    <property type="project" value="TreeGrafter"/>
</dbReference>
<dbReference type="eggNOG" id="COG0402">
    <property type="taxonomic scope" value="Bacteria"/>
</dbReference>
<dbReference type="GO" id="GO:0046872">
    <property type="term" value="F:metal ion binding"/>
    <property type="evidence" value="ECO:0007669"/>
    <property type="project" value="UniProtKB-KW"/>
</dbReference>
<dbReference type="Gene3D" id="2.30.40.10">
    <property type="entry name" value="Urease, subunit C, domain 1"/>
    <property type="match status" value="1"/>
</dbReference>
<proteinExistence type="predicted"/>
<dbReference type="FunFam" id="3.20.20.140:FF:000019">
    <property type="entry name" value="Cytosine deaminase"/>
    <property type="match status" value="1"/>
</dbReference>
<gene>
    <name evidence="4" type="ordered locus">Bcell_1091</name>
</gene>
<evidence type="ECO:0000256" key="1">
    <source>
        <dbReference type="ARBA" id="ARBA00022723"/>
    </source>
</evidence>
<dbReference type="NCBIfam" id="NF005748">
    <property type="entry name" value="PRK07572.1"/>
    <property type="match status" value="1"/>
</dbReference>
<dbReference type="SUPFAM" id="SSF51556">
    <property type="entry name" value="Metallo-dependent hydrolases"/>
    <property type="match status" value="1"/>
</dbReference>
<name>E6TQY5_EVAC2</name>
<dbReference type="Gene3D" id="3.20.20.140">
    <property type="entry name" value="Metal-dependent hydrolases"/>
    <property type="match status" value="1"/>
</dbReference>
<dbReference type="PANTHER" id="PTHR32027">
    <property type="entry name" value="CYTOSINE DEAMINASE"/>
    <property type="match status" value="1"/>
</dbReference>
<dbReference type="AlphaFoldDB" id="E6TQY5"/>
<dbReference type="STRING" id="649639.Bcell_1091"/>
<organism evidence="4 5">
    <name type="scientific">Evansella cellulosilytica (strain ATCC 21833 / DSM 2522 / FERM P-1141 / JCM 9156 / N-4)</name>
    <name type="common">Bacillus cellulosilyticus</name>
    <dbReference type="NCBI Taxonomy" id="649639"/>
    <lineage>
        <taxon>Bacteria</taxon>
        <taxon>Bacillati</taxon>
        <taxon>Bacillota</taxon>
        <taxon>Bacilli</taxon>
        <taxon>Bacillales</taxon>
        <taxon>Bacillaceae</taxon>
        <taxon>Evansella</taxon>
    </lineage>
</organism>
<keyword evidence="1" id="KW-0479">Metal-binding</keyword>
<dbReference type="Proteomes" id="UP000001401">
    <property type="component" value="Chromosome"/>
</dbReference>
<keyword evidence="5" id="KW-1185">Reference proteome</keyword>
<dbReference type="InterPro" id="IPR032466">
    <property type="entry name" value="Metal_Hydrolase"/>
</dbReference>
<dbReference type="PANTHER" id="PTHR32027:SF0">
    <property type="entry name" value="CYTOSINE DEAMINASE"/>
    <property type="match status" value="1"/>
</dbReference>
<dbReference type="GO" id="GO:0006209">
    <property type="term" value="P:cytosine catabolic process"/>
    <property type="evidence" value="ECO:0007669"/>
    <property type="project" value="TreeGrafter"/>
</dbReference>
<dbReference type="NCBIfam" id="NF006685">
    <property type="entry name" value="PRK09230.1"/>
    <property type="match status" value="1"/>
</dbReference>
<dbReference type="InterPro" id="IPR013108">
    <property type="entry name" value="Amidohydro_3"/>
</dbReference>
<dbReference type="SUPFAM" id="SSF51338">
    <property type="entry name" value="Composite domain of metallo-dependent hydrolases"/>
    <property type="match status" value="1"/>
</dbReference>
<protein>
    <submittedName>
        <fullName evidence="4">Amidohydrolase 3</fullName>
    </submittedName>
</protein>
<reference evidence="4" key="1">
    <citation type="submission" date="2010-12" db="EMBL/GenBank/DDBJ databases">
        <title>Complete sequence of Bacillus cellulosilyticus DSM 2522.</title>
        <authorList>
            <consortium name="US DOE Joint Genome Institute"/>
            <person name="Lucas S."/>
            <person name="Copeland A."/>
            <person name="Lapidus A."/>
            <person name="Cheng J.-F."/>
            <person name="Bruce D."/>
            <person name="Goodwin L."/>
            <person name="Pitluck S."/>
            <person name="Chertkov O."/>
            <person name="Detter J.C."/>
            <person name="Han C."/>
            <person name="Tapia R."/>
            <person name="Land M."/>
            <person name="Hauser L."/>
            <person name="Jeffries C."/>
            <person name="Kyrpides N."/>
            <person name="Ivanova N."/>
            <person name="Mikhailova N."/>
            <person name="Brumm P."/>
            <person name="Mead D."/>
            <person name="Woyke T."/>
        </authorList>
    </citation>
    <scope>NUCLEOTIDE SEQUENCE [LARGE SCALE GENOMIC DNA]</scope>
    <source>
        <strain evidence="4">DSM 2522</strain>
    </source>
</reference>
<dbReference type="GO" id="GO:0004131">
    <property type="term" value="F:cytosine deaminase activity"/>
    <property type="evidence" value="ECO:0007669"/>
    <property type="project" value="TreeGrafter"/>
</dbReference>
<feature type="domain" description="Amidohydrolase 3" evidence="3">
    <location>
        <begin position="40"/>
        <end position="399"/>
    </location>
</feature>
<sequence>MMLLKNARLRGKDGLWQILTSGGKIKEIARAIPLSDVESFDCGENLLLPPFVEPHVHLDTTLTAGEPEWNRSGTLFEGIDIWAKRKQLLTQEDVKKRAKKALQMQIAQGIQFVRTHVDVTDPNLTALKALLELKEELANDVDLQIVAFPQEGIQSFPSGMELLEESIRMGADVVGGIPHYEFTREYGEQSVKTVFSLAEKYDRMVDIHCDEIDDEQSRFVEVVAAEAYRTGVGERVTVSHTTAMHSYNDAYVSKLFRLLKLSKINFVANPLVNIHLQGRFDSYPKRRGITRVKELQNANINVCFGHDDIFDPWYSLGTGNMLQVLHMGIHVCQMLGYDEIVESIDLVTSNSAKTLQITNRYGIEEGKPANFIILDGKSEYEIIRKSSHVLYSFRNGKVIAKADAPKYQLKNGDRFEDIDI</sequence>
<dbReference type="HOGENOM" id="CLU_031758_0_1_9"/>
<evidence type="ECO:0000259" key="3">
    <source>
        <dbReference type="Pfam" id="PF07969"/>
    </source>
</evidence>
<keyword evidence="2 4" id="KW-0378">Hydrolase</keyword>
<dbReference type="CDD" id="cd01293">
    <property type="entry name" value="Bact_CD"/>
    <property type="match status" value="1"/>
</dbReference>
<dbReference type="KEGG" id="bco:Bcell_1091"/>
<dbReference type="Pfam" id="PF07969">
    <property type="entry name" value="Amidohydro_3"/>
    <property type="match status" value="1"/>
</dbReference>
<evidence type="ECO:0000313" key="4">
    <source>
        <dbReference type="EMBL" id="ADU29361.1"/>
    </source>
</evidence>
<dbReference type="InterPro" id="IPR052349">
    <property type="entry name" value="Metallo-hydrolase_Enzymes"/>
</dbReference>
<evidence type="ECO:0000313" key="5">
    <source>
        <dbReference type="Proteomes" id="UP000001401"/>
    </source>
</evidence>
<dbReference type="EMBL" id="CP002394">
    <property type="protein sequence ID" value="ADU29361.1"/>
    <property type="molecule type" value="Genomic_DNA"/>
</dbReference>
<accession>E6TQY5</accession>
<dbReference type="InterPro" id="IPR011059">
    <property type="entry name" value="Metal-dep_hydrolase_composite"/>
</dbReference>
<evidence type="ECO:0000256" key="2">
    <source>
        <dbReference type="ARBA" id="ARBA00022801"/>
    </source>
</evidence>